<feature type="compositionally biased region" description="Polar residues" evidence="3">
    <location>
        <begin position="21"/>
        <end position="31"/>
    </location>
</feature>
<feature type="region of interest" description="Disordered" evidence="3">
    <location>
        <begin position="1"/>
        <end position="83"/>
    </location>
</feature>
<dbReference type="AlphaFoldDB" id="A0AAN6QD18"/>
<reference evidence="5" key="2">
    <citation type="submission" date="2023-05" db="EMBL/GenBank/DDBJ databases">
        <authorList>
            <consortium name="Lawrence Berkeley National Laboratory"/>
            <person name="Steindorff A."/>
            <person name="Hensen N."/>
            <person name="Bonometti L."/>
            <person name="Westerberg I."/>
            <person name="Brannstrom I.O."/>
            <person name="Guillou S."/>
            <person name="Cros-Aarteil S."/>
            <person name="Calhoun S."/>
            <person name="Haridas S."/>
            <person name="Kuo A."/>
            <person name="Mondo S."/>
            <person name="Pangilinan J."/>
            <person name="Riley R."/>
            <person name="Labutti K."/>
            <person name="Andreopoulos B."/>
            <person name="Lipzen A."/>
            <person name="Chen C."/>
            <person name="Yanf M."/>
            <person name="Daum C."/>
            <person name="Ng V."/>
            <person name="Clum A."/>
            <person name="Ohm R."/>
            <person name="Martin F."/>
            <person name="Silar P."/>
            <person name="Natvig D."/>
            <person name="Lalanne C."/>
            <person name="Gautier V."/>
            <person name="Ament-Velasquez S.L."/>
            <person name="Kruys A."/>
            <person name="Hutchinson M.I."/>
            <person name="Powell A.J."/>
            <person name="Barry K."/>
            <person name="Miller A.N."/>
            <person name="Grigoriev I.V."/>
            <person name="Debuchy R."/>
            <person name="Gladieux P."/>
            <person name="Thoren M.H."/>
            <person name="Johannesson H."/>
        </authorList>
    </citation>
    <scope>NUCLEOTIDE SEQUENCE</scope>
    <source>
        <strain evidence="5">CBS 757.83</strain>
    </source>
</reference>
<dbReference type="PANTHER" id="PTHR22999">
    <property type="entry name" value="PX SERINE/THREONINE KINASE PXK"/>
    <property type="match status" value="1"/>
</dbReference>
<dbReference type="Proteomes" id="UP001305647">
    <property type="component" value="Unassembled WGS sequence"/>
</dbReference>
<dbReference type="InterPro" id="IPR051837">
    <property type="entry name" value="SortingNexin/PXDomain-PKLike"/>
</dbReference>
<dbReference type="Pfam" id="PF02194">
    <property type="entry name" value="PXA"/>
    <property type="match status" value="1"/>
</dbReference>
<dbReference type="PANTHER" id="PTHR22999:SF23">
    <property type="entry name" value="SORTING NEXIN-16"/>
    <property type="match status" value="1"/>
</dbReference>
<evidence type="ECO:0000313" key="6">
    <source>
        <dbReference type="Proteomes" id="UP001305647"/>
    </source>
</evidence>
<accession>A0AAN6QD18</accession>
<keyword evidence="2" id="KW-0963">Cytoplasm</keyword>
<protein>
    <recommendedName>
        <fullName evidence="4">PXA domain-containing protein</fullName>
    </recommendedName>
</protein>
<proteinExistence type="predicted"/>
<evidence type="ECO:0000256" key="2">
    <source>
        <dbReference type="ARBA" id="ARBA00022490"/>
    </source>
</evidence>
<keyword evidence="6" id="KW-1185">Reference proteome</keyword>
<dbReference type="InterPro" id="IPR003114">
    <property type="entry name" value="Phox_assoc"/>
</dbReference>
<evidence type="ECO:0000313" key="5">
    <source>
        <dbReference type="EMBL" id="KAK4106549.1"/>
    </source>
</evidence>
<dbReference type="GO" id="GO:0005770">
    <property type="term" value="C:late endosome"/>
    <property type="evidence" value="ECO:0007669"/>
    <property type="project" value="TreeGrafter"/>
</dbReference>
<gene>
    <name evidence="5" type="ORF">N658DRAFT_415870</name>
</gene>
<reference evidence="5" key="1">
    <citation type="journal article" date="2023" name="Mol. Phylogenet. Evol.">
        <title>Genome-scale phylogeny and comparative genomics of the fungal order Sordariales.</title>
        <authorList>
            <person name="Hensen N."/>
            <person name="Bonometti L."/>
            <person name="Westerberg I."/>
            <person name="Brannstrom I.O."/>
            <person name="Guillou S."/>
            <person name="Cros-Aarteil S."/>
            <person name="Calhoun S."/>
            <person name="Haridas S."/>
            <person name="Kuo A."/>
            <person name="Mondo S."/>
            <person name="Pangilinan J."/>
            <person name="Riley R."/>
            <person name="LaButti K."/>
            <person name="Andreopoulos B."/>
            <person name="Lipzen A."/>
            <person name="Chen C."/>
            <person name="Yan M."/>
            <person name="Daum C."/>
            <person name="Ng V."/>
            <person name="Clum A."/>
            <person name="Steindorff A."/>
            <person name="Ohm R.A."/>
            <person name="Martin F."/>
            <person name="Silar P."/>
            <person name="Natvig D.O."/>
            <person name="Lalanne C."/>
            <person name="Gautier V."/>
            <person name="Ament-Velasquez S.L."/>
            <person name="Kruys A."/>
            <person name="Hutchinson M.I."/>
            <person name="Powell A.J."/>
            <person name="Barry K."/>
            <person name="Miller A.N."/>
            <person name="Grigoriev I.V."/>
            <person name="Debuchy R."/>
            <person name="Gladieux P."/>
            <person name="Hiltunen Thoren M."/>
            <person name="Johannesson H."/>
        </authorList>
    </citation>
    <scope>NUCLEOTIDE SEQUENCE</scope>
    <source>
        <strain evidence="5">CBS 757.83</strain>
    </source>
</reference>
<dbReference type="GO" id="GO:0035091">
    <property type="term" value="F:phosphatidylinositol binding"/>
    <property type="evidence" value="ECO:0007669"/>
    <property type="project" value="TreeGrafter"/>
</dbReference>
<dbReference type="PROSITE" id="PS51207">
    <property type="entry name" value="PXA"/>
    <property type="match status" value="1"/>
</dbReference>
<organism evidence="5 6">
    <name type="scientific">Parathielavia hyrcaniae</name>
    <dbReference type="NCBI Taxonomy" id="113614"/>
    <lineage>
        <taxon>Eukaryota</taxon>
        <taxon>Fungi</taxon>
        <taxon>Dikarya</taxon>
        <taxon>Ascomycota</taxon>
        <taxon>Pezizomycotina</taxon>
        <taxon>Sordariomycetes</taxon>
        <taxon>Sordariomycetidae</taxon>
        <taxon>Sordariales</taxon>
        <taxon>Chaetomiaceae</taxon>
        <taxon>Parathielavia</taxon>
    </lineage>
</organism>
<name>A0AAN6QD18_9PEZI</name>
<feature type="compositionally biased region" description="Polar residues" evidence="3">
    <location>
        <begin position="40"/>
        <end position="53"/>
    </location>
</feature>
<feature type="compositionally biased region" description="Pro residues" evidence="3">
    <location>
        <begin position="7"/>
        <end position="18"/>
    </location>
</feature>
<comment type="subcellular location">
    <subcellularLocation>
        <location evidence="1">Cytoplasm</location>
    </subcellularLocation>
</comment>
<dbReference type="SMART" id="SM00313">
    <property type="entry name" value="PXA"/>
    <property type="match status" value="1"/>
</dbReference>
<feature type="domain" description="PXA" evidence="4">
    <location>
        <begin position="121"/>
        <end position="309"/>
    </location>
</feature>
<evidence type="ECO:0000256" key="1">
    <source>
        <dbReference type="ARBA" id="ARBA00004496"/>
    </source>
</evidence>
<evidence type="ECO:0000256" key="3">
    <source>
        <dbReference type="SAM" id="MobiDB-lite"/>
    </source>
</evidence>
<feature type="compositionally biased region" description="Low complexity" evidence="3">
    <location>
        <begin position="64"/>
        <end position="83"/>
    </location>
</feature>
<dbReference type="GO" id="GO:0045022">
    <property type="term" value="P:early endosome to late endosome transport"/>
    <property type="evidence" value="ECO:0007669"/>
    <property type="project" value="TreeGrafter"/>
</dbReference>
<sequence>MTTAAAQPPPPARIPTPRPKQSATPSVQFESTAAPKSRSSHSSAQTETSTPSQAPGGPRRGSRTTSTPTITTTTTTTTATDPLSDKTTAFLARRILCPQQADKGKGSPTSIEGLLPPLTSRNDVDLQLYALIAIVLRDFVQTWYAKITPDETFVAEVVQIIAHITRALEQRLRKIDLESLLFDELPDLLDKHVTAYRVAHDPITQPPVTADPRGVYHSLCPLPALDPVPRPEDPESVAVQAENEAAYRQLLVHSFLAILLPTEDLENSCLTALVGQILSELILGNALASRLSEPWFIWEFLIIATRMARRRKSVDGEHGLGQSSNGPQHDRRRSSAHALFWTIMHWCFLAVSFIRATFAVLMASVSLPPRSFHGASIKDEAQQPPGQVPAFRFRPSNADPQPLKTPMLAFRCWSAVSNLAELNLRMPWLHGALSMLQWMAIMGPGRIAGFDGKLDR</sequence>
<dbReference type="GO" id="GO:0005769">
    <property type="term" value="C:early endosome"/>
    <property type="evidence" value="ECO:0007669"/>
    <property type="project" value="TreeGrafter"/>
</dbReference>
<evidence type="ECO:0000259" key="4">
    <source>
        <dbReference type="PROSITE" id="PS51207"/>
    </source>
</evidence>
<dbReference type="EMBL" id="MU863624">
    <property type="protein sequence ID" value="KAK4106549.1"/>
    <property type="molecule type" value="Genomic_DNA"/>
</dbReference>
<comment type="caution">
    <text evidence="5">The sequence shown here is derived from an EMBL/GenBank/DDBJ whole genome shotgun (WGS) entry which is preliminary data.</text>
</comment>